<reference evidence="2" key="1">
    <citation type="submission" date="2013-07" db="EMBL/GenBank/DDBJ databases">
        <authorList>
            <person name="Geib S."/>
        </authorList>
    </citation>
    <scope>NUCLEOTIDE SEQUENCE</scope>
</reference>
<keyword evidence="1" id="KW-0812">Transmembrane</keyword>
<proteinExistence type="evidence at transcript level"/>
<protein>
    <submittedName>
        <fullName evidence="2">Uncharacterized protein</fullName>
    </submittedName>
</protein>
<dbReference type="EMBL" id="GAMC01006856">
    <property type="protein sequence ID" value="JAB99699.1"/>
    <property type="molecule type" value="mRNA"/>
</dbReference>
<keyword evidence="1" id="KW-0472">Membrane</keyword>
<dbReference type="EMBL" id="GAMC01006858">
    <property type="protein sequence ID" value="JAB99697.1"/>
    <property type="molecule type" value="mRNA"/>
</dbReference>
<reference evidence="2" key="2">
    <citation type="journal article" date="2014" name="BMC Genomics">
        <title>A genomic perspective to assessing quality of mass-reared SIT flies used in Mediterranean fruit fly (Ceratitis capitata) eradication in California.</title>
        <authorList>
            <person name="Calla B."/>
            <person name="Hall B."/>
            <person name="Hou S."/>
            <person name="Geib S.M."/>
        </authorList>
    </citation>
    <scope>NUCLEOTIDE SEQUENCE</scope>
</reference>
<keyword evidence="1" id="KW-1133">Transmembrane helix</keyword>
<evidence type="ECO:0000256" key="1">
    <source>
        <dbReference type="SAM" id="Phobius"/>
    </source>
</evidence>
<evidence type="ECO:0000313" key="2">
    <source>
        <dbReference type="EMBL" id="JAB99699.1"/>
    </source>
</evidence>
<name>W8C987_CERCA</name>
<accession>W8C987</accession>
<dbReference type="AlphaFoldDB" id="W8C987"/>
<organism evidence="2">
    <name type="scientific">Ceratitis capitata</name>
    <name type="common">Mediterranean fruit fly</name>
    <name type="synonym">Tephritis capitata</name>
    <dbReference type="NCBI Taxonomy" id="7213"/>
    <lineage>
        <taxon>Eukaryota</taxon>
        <taxon>Metazoa</taxon>
        <taxon>Ecdysozoa</taxon>
        <taxon>Arthropoda</taxon>
        <taxon>Hexapoda</taxon>
        <taxon>Insecta</taxon>
        <taxon>Pterygota</taxon>
        <taxon>Neoptera</taxon>
        <taxon>Endopterygota</taxon>
        <taxon>Diptera</taxon>
        <taxon>Brachycera</taxon>
        <taxon>Muscomorpha</taxon>
        <taxon>Tephritoidea</taxon>
        <taxon>Tephritidae</taxon>
        <taxon>Ceratitis</taxon>
        <taxon>Ceratitis</taxon>
    </lineage>
</organism>
<feature type="transmembrane region" description="Helical" evidence="1">
    <location>
        <begin position="88"/>
        <end position="111"/>
    </location>
</feature>
<sequence length="116" mass="12852">MCGSFGYVSAGVRGPCRKTTCNNCKVSASALSIATNVKTFVLSKQKMKKINATTAPVIARRCLLEKCVRDIFEYTFIRKLQNFYIKIVYQYFAIIAIVIVNVVAAAVVLLLDAFCL</sequence>